<protein>
    <recommendedName>
        <fullName evidence="7">Aspartate carbamoyltransferase</fullName>
        <ecNumber evidence="7">2.1.3.2</ecNumber>
    </recommendedName>
    <alternativeName>
        <fullName evidence="7">Aspartate transcarbamylase</fullName>
        <shortName evidence="7">ATCase</shortName>
    </alternativeName>
</protein>
<dbReference type="InterPro" id="IPR036901">
    <property type="entry name" value="Asp/Orn_carbamoylTrfase_sf"/>
</dbReference>
<comment type="caution">
    <text evidence="9">The sequence shown here is derived from an EMBL/GenBank/DDBJ whole genome shotgun (WGS) entry which is preliminary data.</text>
</comment>
<gene>
    <name evidence="7 9" type="primary">pyrB</name>
    <name evidence="9" type="ORF">CLOTH_11910</name>
</gene>
<reference evidence="9 10" key="1">
    <citation type="submission" date="2017-03" db="EMBL/GenBank/DDBJ databases">
        <title>Genome sequence of Clostridium thermoalcaliphilum DSM 7309.</title>
        <authorList>
            <person name="Poehlein A."/>
            <person name="Daniel R."/>
        </authorList>
    </citation>
    <scope>NUCLEOTIDE SEQUENCE [LARGE SCALE GENOMIC DNA]</scope>
    <source>
        <strain evidence="9 10">DSM 7309</strain>
    </source>
</reference>
<dbReference type="PRINTS" id="PR00100">
    <property type="entry name" value="AOTCASE"/>
</dbReference>
<dbReference type="InterPro" id="IPR006132">
    <property type="entry name" value="Asp/Orn_carbamoyltranf_P-bd"/>
</dbReference>
<dbReference type="RefSeq" id="WP_079412090.1">
    <property type="nucleotide sequence ID" value="NZ_MZGW01000003.1"/>
</dbReference>
<comment type="function">
    <text evidence="5 7">Catalyzes the condensation of carbamoyl phosphate and aspartate to form carbamoyl aspartate and inorganic phosphate, the committed step in the de novo pyrimidine nucleotide biosynthesis pathway.</text>
</comment>
<evidence type="ECO:0000256" key="2">
    <source>
        <dbReference type="ARBA" id="ARBA00008896"/>
    </source>
</evidence>
<feature type="binding site" evidence="7">
    <location>
        <position position="264"/>
    </location>
    <ligand>
        <name>carbamoyl phosphate</name>
        <dbReference type="ChEBI" id="CHEBI:58228"/>
    </ligand>
</feature>
<dbReference type="OrthoDB" id="9774690at2"/>
<dbReference type="PROSITE" id="PS00097">
    <property type="entry name" value="CARBAMOYLTRANSFERASE"/>
    <property type="match status" value="1"/>
</dbReference>
<dbReference type="HAMAP" id="MF_00001">
    <property type="entry name" value="Asp_carb_tr"/>
    <property type="match status" value="1"/>
</dbReference>
<keyword evidence="10" id="KW-1185">Reference proteome</keyword>
<dbReference type="GO" id="GO:0016597">
    <property type="term" value="F:amino acid binding"/>
    <property type="evidence" value="ECO:0007669"/>
    <property type="project" value="InterPro"/>
</dbReference>
<feature type="binding site" evidence="7">
    <location>
        <position position="54"/>
    </location>
    <ligand>
        <name>carbamoyl phosphate</name>
        <dbReference type="ChEBI" id="CHEBI:58228"/>
    </ligand>
</feature>
<dbReference type="GO" id="GO:0004070">
    <property type="term" value="F:aspartate carbamoyltransferase activity"/>
    <property type="evidence" value="ECO:0007669"/>
    <property type="project" value="UniProtKB-UniRule"/>
</dbReference>
<dbReference type="Pfam" id="PF02729">
    <property type="entry name" value="OTCace_N"/>
    <property type="match status" value="1"/>
</dbReference>
<feature type="binding site" evidence="7">
    <location>
        <position position="104"/>
    </location>
    <ligand>
        <name>carbamoyl phosphate</name>
        <dbReference type="ChEBI" id="CHEBI:58228"/>
    </ligand>
</feature>
<dbReference type="GO" id="GO:0006207">
    <property type="term" value="P:'de novo' pyrimidine nucleobase biosynthetic process"/>
    <property type="evidence" value="ECO:0007669"/>
    <property type="project" value="InterPro"/>
</dbReference>
<dbReference type="AlphaFoldDB" id="A0A1V4I7U5"/>
<evidence type="ECO:0000256" key="5">
    <source>
        <dbReference type="ARBA" id="ARBA00043884"/>
    </source>
</evidence>
<name>A0A1V4I7U5_9FIRM</name>
<keyword evidence="3 7" id="KW-0808">Transferase</keyword>
<dbReference type="Pfam" id="PF00185">
    <property type="entry name" value="OTCace"/>
    <property type="match status" value="1"/>
</dbReference>
<dbReference type="InterPro" id="IPR006131">
    <property type="entry name" value="Asp_carbamoyltransf_Asp/Orn-bd"/>
</dbReference>
<feature type="binding site" evidence="7">
    <location>
        <position position="132"/>
    </location>
    <ligand>
        <name>carbamoyl phosphate</name>
        <dbReference type="ChEBI" id="CHEBI:58228"/>
    </ligand>
</feature>
<evidence type="ECO:0000256" key="7">
    <source>
        <dbReference type="HAMAP-Rule" id="MF_00001"/>
    </source>
</evidence>
<dbReference type="STRING" id="29349.CLOTH_11910"/>
<dbReference type="FunFam" id="3.40.50.1370:FF:000002">
    <property type="entry name" value="Aspartate carbamoyltransferase 2"/>
    <property type="match status" value="1"/>
</dbReference>
<feature type="domain" description="HTH merR-type" evidence="8">
    <location>
        <begin position="1"/>
        <end position="24"/>
    </location>
</feature>
<dbReference type="NCBIfam" id="TIGR00670">
    <property type="entry name" value="asp_carb_tr"/>
    <property type="match status" value="1"/>
</dbReference>
<dbReference type="PANTHER" id="PTHR45753:SF6">
    <property type="entry name" value="ASPARTATE CARBAMOYLTRANSFERASE"/>
    <property type="match status" value="1"/>
</dbReference>
<comment type="pathway">
    <text evidence="1 7">Pyrimidine metabolism; UMP biosynthesis via de novo pathway; (S)-dihydroorotate from bicarbonate: step 2/3.</text>
</comment>
<sequence>MLKGKHLIDLEEFSLDEIREILDLSKEIIINPERYSDVCKGKVLATLFYEPSTRTRFSFEVAMLRLGGSIIGFSDPNGSSVSKGESIADTIRTIACYADLAVMRHPKEGAPKLASKYSTIPLVNAGDGGHHHPTQTLTDLLTINSLKGKLSSHTVAVCGDLKFGRTVHSLVKAMNKYENTKFIFISPPELKIPEYIKDEIDSNSYIETTNLEEVIDDIDILYMTRVQKERFFNEEDYLRLKDSYVLTKQKIEKSKKDMIIMHPLPRVNEIATEVDEDSKSVYFDQAKFGMFVRMALIIKLLGVEIDA</sequence>
<dbReference type="GO" id="GO:0006355">
    <property type="term" value="P:regulation of DNA-templated transcription"/>
    <property type="evidence" value="ECO:0007669"/>
    <property type="project" value="InterPro"/>
</dbReference>
<feature type="binding site" evidence="7">
    <location>
        <position position="265"/>
    </location>
    <ligand>
        <name>carbamoyl phosphate</name>
        <dbReference type="ChEBI" id="CHEBI:58228"/>
    </ligand>
</feature>
<evidence type="ECO:0000313" key="10">
    <source>
        <dbReference type="Proteomes" id="UP000190140"/>
    </source>
</evidence>
<organism evidence="9 10">
    <name type="scientific">Alkalithermobacter paradoxus</name>
    <dbReference type="NCBI Taxonomy" id="29349"/>
    <lineage>
        <taxon>Bacteria</taxon>
        <taxon>Bacillati</taxon>
        <taxon>Bacillota</taxon>
        <taxon>Clostridia</taxon>
        <taxon>Peptostreptococcales</taxon>
        <taxon>Tepidibacteraceae</taxon>
        <taxon>Alkalithermobacter</taxon>
    </lineage>
</organism>
<feature type="binding site" evidence="7">
    <location>
        <position position="83"/>
    </location>
    <ligand>
        <name>L-aspartate</name>
        <dbReference type="ChEBI" id="CHEBI:29991"/>
    </ligand>
</feature>
<dbReference type="PRINTS" id="PR00101">
    <property type="entry name" value="ATCASE"/>
</dbReference>
<dbReference type="Proteomes" id="UP000190140">
    <property type="component" value="Unassembled WGS sequence"/>
</dbReference>
<feature type="binding site" evidence="7">
    <location>
        <position position="225"/>
    </location>
    <ligand>
        <name>L-aspartate</name>
        <dbReference type="ChEBI" id="CHEBI:29991"/>
    </ligand>
</feature>
<evidence type="ECO:0000256" key="4">
    <source>
        <dbReference type="ARBA" id="ARBA00022975"/>
    </source>
</evidence>
<dbReference type="EC" id="2.1.3.2" evidence="7"/>
<dbReference type="InterPro" id="IPR000551">
    <property type="entry name" value="MerR-type_HTH_dom"/>
</dbReference>
<dbReference type="NCBIfam" id="NF002032">
    <property type="entry name" value="PRK00856.1"/>
    <property type="match status" value="1"/>
</dbReference>
<dbReference type="GO" id="GO:0006520">
    <property type="term" value="P:amino acid metabolic process"/>
    <property type="evidence" value="ECO:0007669"/>
    <property type="project" value="InterPro"/>
</dbReference>
<dbReference type="SUPFAM" id="SSF53671">
    <property type="entry name" value="Aspartate/ornithine carbamoyltransferase"/>
    <property type="match status" value="1"/>
</dbReference>
<feature type="binding site" evidence="7">
    <location>
        <position position="135"/>
    </location>
    <ligand>
        <name>carbamoyl phosphate</name>
        <dbReference type="ChEBI" id="CHEBI:58228"/>
    </ligand>
</feature>
<dbReference type="InterPro" id="IPR006130">
    <property type="entry name" value="Asp/Orn_carbamoylTrfase"/>
</dbReference>
<feature type="binding site" evidence="7">
    <location>
        <position position="165"/>
    </location>
    <ligand>
        <name>L-aspartate</name>
        <dbReference type="ChEBI" id="CHEBI:29991"/>
    </ligand>
</feature>
<accession>A0A1V4I7U5</accession>
<dbReference type="PANTHER" id="PTHR45753">
    <property type="entry name" value="ORNITHINE CARBAMOYLTRANSFERASE, MITOCHONDRIAL"/>
    <property type="match status" value="1"/>
</dbReference>
<dbReference type="InterPro" id="IPR002082">
    <property type="entry name" value="Asp_carbamoyltransf"/>
</dbReference>
<evidence type="ECO:0000256" key="6">
    <source>
        <dbReference type="ARBA" id="ARBA00048859"/>
    </source>
</evidence>
<dbReference type="Gene3D" id="3.40.50.1370">
    <property type="entry name" value="Aspartate/ornithine carbamoyltransferase"/>
    <property type="match status" value="2"/>
</dbReference>
<comment type="subunit">
    <text evidence="7">Heterododecamer (2C3:3R2) of six catalytic PyrB chains organized as two trimers (C3), and six regulatory PyrI chains organized as three dimers (R2).</text>
</comment>
<dbReference type="GO" id="GO:0044205">
    <property type="term" value="P:'de novo' UMP biosynthetic process"/>
    <property type="evidence" value="ECO:0007669"/>
    <property type="project" value="UniProtKB-UniRule"/>
</dbReference>
<dbReference type="EMBL" id="MZGW01000003">
    <property type="protein sequence ID" value="OPJ56013.1"/>
    <property type="molecule type" value="Genomic_DNA"/>
</dbReference>
<dbReference type="GO" id="GO:0003677">
    <property type="term" value="F:DNA binding"/>
    <property type="evidence" value="ECO:0007669"/>
    <property type="project" value="InterPro"/>
</dbReference>
<comment type="catalytic activity">
    <reaction evidence="6 7">
        <text>carbamoyl phosphate + L-aspartate = N-carbamoyl-L-aspartate + phosphate + H(+)</text>
        <dbReference type="Rhea" id="RHEA:20013"/>
        <dbReference type="ChEBI" id="CHEBI:15378"/>
        <dbReference type="ChEBI" id="CHEBI:29991"/>
        <dbReference type="ChEBI" id="CHEBI:32814"/>
        <dbReference type="ChEBI" id="CHEBI:43474"/>
        <dbReference type="ChEBI" id="CHEBI:58228"/>
        <dbReference type="EC" id="2.1.3.2"/>
    </reaction>
</comment>
<dbReference type="PROSITE" id="PS50937">
    <property type="entry name" value="HTH_MERR_2"/>
    <property type="match status" value="1"/>
</dbReference>
<evidence type="ECO:0000259" key="8">
    <source>
        <dbReference type="PROSITE" id="PS50937"/>
    </source>
</evidence>
<keyword evidence="4 7" id="KW-0665">Pyrimidine biosynthesis</keyword>
<proteinExistence type="inferred from homology"/>
<evidence type="ECO:0000313" key="9">
    <source>
        <dbReference type="EMBL" id="OPJ56013.1"/>
    </source>
</evidence>
<comment type="similarity">
    <text evidence="2 7">Belongs to the aspartate/ornithine carbamoyltransferase superfamily. ATCase family.</text>
</comment>
<evidence type="ECO:0000256" key="1">
    <source>
        <dbReference type="ARBA" id="ARBA00004852"/>
    </source>
</evidence>
<evidence type="ECO:0000256" key="3">
    <source>
        <dbReference type="ARBA" id="ARBA00022679"/>
    </source>
</evidence>
<feature type="binding site" evidence="7">
    <location>
        <position position="55"/>
    </location>
    <ligand>
        <name>carbamoyl phosphate</name>
        <dbReference type="ChEBI" id="CHEBI:58228"/>
    </ligand>
</feature>
<dbReference type="UniPathway" id="UPA00070">
    <property type="reaction ID" value="UER00116"/>
</dbReference>